<dbReference type="SUPFAM" id="SSF53850">
    <property type="entry name" value="Periplasmic binding protein-like II"/>
    <property type="match status" value="1"/>
</dbReference>
<gene>
    <name evidence="2" type="ORF">FHS87_002932</name>
</gene>
<protein>
    <submittedName>
        <fullName evidence="2">Molybdate transport system substrate-binding protein</fullName>
    </submittedName>
</protein>
<feature type="chain" id="PRO_5032408086" evidence="1">
    <location>
        <begin position="23"/>
        <end position="244"/>
    </location>
</feature>
<evidence type="ECO:0000313" key="3">
    <source>
        <dbReference type="Proteomes" id="UP000580654"/>
    </source>
</evidence>
<dbReference type="RefSeq" id="WP_184519749.1">
    <property type="nucleotide sequence ID" value="NZ_JACIJD010000013.1"/>
</dbReference>
<keyword evidence="3" id="KW-1185">Reference proteome</keyword>
<keyword evidence="1" id="KW-0732">Signal</keyword>
<comment type="caution">
    <text evidence="2">The sequence shown here is derived from an EMBL/GenBank/DDBJ whole genome shotgun (WGS) entry which is preliminary data.</text>
</comment>
<feature type="signal peptide" evidence="1">
    <location>
        <begin position="1"/>
        <end position="22"/>
    </location>
</feature>
<dbReference type="AlphaFoldDB" id="A0A840Y7Z0"/>
<dbReference type="Proteomes" id="UP000580654">
    <property type="component" value="Unassembled WGS sequence"/>
</dbReference>
<dbReference type="Gene3D" id="3.40.190.10">
    <property type="entry name" value="Periplasmic binding protein-like II"/>
    <property type="match status" value="2"/>
</dbReference>
<sequence length="244" mass="24976">MPWPRRALLATALLPGAARAQAAPEILAAGATQHVFEPLLAAWPGPGTPPSITFDTVGAQRDRVRAGARPAVAALSEAAIAALRRDGLVAGEALRLGRTGVGLGARAGSSLPEVTDADSLRRTLALAESVAWADPARGATAGRLFQRALEALGIDPGPRGRLFPFGGEAVAAAARGEVELAVSQGTELHGRPGIRFLGYLPAPFQEWTPYLAAPVTPGPRADEIIAALAGPAGRSARQASGFVD</sequence>
<dbReference type="EMBL" id="JACIJD010000013">
    <property type="protein sequence ID" value="MBB5694879.1"/>
    <property type="molecule type" value="Genomic_DNA"/>
</dbReference>
<accession>A0A840Y7Z0</accession>
<name>A0A840Y7Z0_9PROT</name>
<reference evidence="2 3" key="1">
    <citation type="submission" date="2020-08" db="EMBL/GenBank/DDBJ databases">
        <title>Genomic Encyclopedia of Type Strains, Phase IV (KMG-IV): sequencing the most valuable type-strain genomes for metagenomic binning, comparative biology and taxonomic classification.</title>
        <authorList>
            <person name="Goeker M."/>
        </authorList>
    </citation>
    <scope>NUCLEOTIDE SEQUENCE [LARGE SCALE GENOMIC DNA]</scope>
    <source>
        <strain evidence="2 3">DSM 25622</strain>
    </source>
</reference>
<organism evidence="2 3">
    <name type="scientific">Muricoccus pecuniae</name>
    <dbReference type="NCBI Taxonomy" id="693023"/>
    <lineage>
        <taxon>Bacteria</taxon>
        <taxon>Pseudomonadati</taxon>
        <taxon>Pseudomonadota</taxon>
        <taxon>Alphaproteobacteria</taxon>
        <taxon>Acetobacterales</taxon>
        <taxon>Roseomonadaceae</taxon>
        <taxon>Muricoccus</taxon>
    </lineage>
</organism>
<evidence type="ECO:0000313" key="2">
    <source>
        <dbReference type="EMBL" id="MBB5694879.1"/>
    </source>
</evidence>
<proteinExistence type="predicted"/>
<evidence type="ECO:0000256" key="1">
    <source>
        <dbReference type="SAM" id="SignalP"/>
    </source>
</evidence>